<comment type="cofactor">
    <cofactor evidence="5">
        <name>Fe(2+)</name>
        <dbReference type="ChEBI" id="CHEBI:29033"/>
    </cofactor>
    <text evidence="5">Binds 1 Fe(2+) ion.</text>
</comment>
<dbReference type="PIRSF" id="PIRSF004749">
    <property type="entry name" value="Pep_def"/>
    <property type="match status" value="1"/>
</dbReference>
<dbReference type="InterPro" id="IPR023635">
    <property type="entry name" value="Peptide_deformylase"/>
</dbReference>
<keyword evidence="5" id="KW-0408">Iron</keyword>
<evidence type="ECO:0000313" key="6">
    <source>
        <dbReference type="EMBL" id="KDA53266.1"/>
    </source>
</evidence>
<dbReference type="SUPFAM" id="SSF56420">
    <property type="entry name" value="Peptide deformylase"/>
    <property type="match status" value="1"/>
</dbReference>
<name>A0A062XYR7_9BACT</name>
<dbReference type="GO" id="GO:0042586">
    <property type="term" value="F:peptide deformylase activity"/>
    <property type="evidence" value="ECO:0007669"/>
    <property type="project" value="UniProtKB-UniRule"/>
</dbReference>
<evidence type="ECO:0000313" key="7">
    <source>
        <dbReference type="Proteomes" id="UP000027284"/>
    </source>
</evidence>
<evidence type="ECO:0000256" key="2">
    <source>
        <dbReference type="ARBA" id="ARBA00022723"/>
    </source>
</evidence>
<feature type="binding site" evidence="5">
    <location>
        <position position="138"/>
    </location>
    <ligand>
        <name>Fe cation</name>
        <dbReference type="ChEBI" id="CHEBI:24875"/>
    </ligand>
</feature>
<keyword evidence="7" id="KW-1185">Reference proteome</keyword>
<feature type="active site" evidence="5">
    <location>
        <position position="139"/>
    </location>
</feature>
<dbReference type="NCBIfam" id="NF001159">
    <property type="entry name" value="PRK00150.1-3"/>
    <property type="match status" value="1"/>
</dbReference>
<evidence type="ECO:0000256" key="4">
    <source>
        <dbReference type="ARBA" id="ARBA00022917"/>
    </source>
</evidence>
<organism evidence="6 7">
    <name type="scientific">Thermoanaerobaculum aquaticum</name>
    <dbReference type="NCBI Taxonomy" id="1312852"/>
    <lineage>
        <taxon>Bacteria</taxon>
        <taxon>Pseudomonadati</taxon>
        <taxon>Acidobacteriota</taxon>
        <taxon>Thermoanaerobaculia</taxon>
        <taxon>Thermoanaerobaculales</taxon>
        <taxon>Thermoanaerobaculaceae</taxon>
        <taxon>Thermoanaerobaculum</taxon>
    </lineage>
</organism>
<comment type="similarity">
    <text evidence="1 5">Belongs to the polypeptide deformylase family.</text>
</comment>
<keyword evidence="3 5" id="KW-0378">Hydrolase</keyword>
<dbReference type="EMBL" id="JMFG01000024">
    <property type="protein sequence ID" value="KDA53266.1"/>
    <property type="molecule type" value="Genomic_DNA"/>
</dbReference>
<keyword evidence="2 5" id="KW-0479">Metal-binding</keyword>
<proteinExistence type="inferred from homology"/>
<gene>
    <name evidence="5" type="primary">def</name>
    <name evidence="6" type="ORF">EG19_06730</name>
</gene>
<dbReference type="EC" id="3.5.1.88" evidence="5"/>
<comment type="function">
    <text evidence="5">Removes the formyl group from the N-terminal Met of newly synthesized proteins. Requires at least a dipeptide for an efficient rate of reaction. N-terminal L-methionine is a prerequisite for activity but the enzyme has broad specificity at other positions.</text>
</comment>
<dbReference type="HAMAP" id="MF_00163">
    <property type="entry name" value="Pep_deformylase"/>
    <property type="match status" value="1"/>
</dbReference>
<dbReference type="NCBIfam" id="TIGR00079">
    <property type="entry name" value="pept_deformyl"/>
    <property type="match status" value="1"/>
</dbReference>
<dbReference type="PANTHER" id="PTHR10458">
    <property type="entry name" value="PEPTIDE DEFORMYLASE"/>
    <property type="match status" value="1"/>
</dbReference>
<evidence type="ECO:0000256" key="3">
    <source>
        <dbReference type="ARBA" id="ARBA00022801"/>
    </source>
</evidence>
<dbReference type="PANTHER" id="PTHR10458:SF22">
    <property type="entry name" value="PEPTIDE DEFORMYLASE"/>
    <property type="match status" value="1"/>
</dbReference>
<comment type="caution">
    <text evidence="6">The sequence shown here is derived from an EMBL/GenBank/DDBJ whole genome shotgun (WGS) entry which is preliminary data.</text>
</comment>
<feature type="binding site" evidence="5">
    <location>
        <position position="142"/>
    </location>
    <ligand>
        <name>Fe cation</name>
        <dbReference type="ChEBI" id="CHEBI:24875"/>
    </ligand>
</feature>
<dbReference type="FunFam" id="3.90.45.10:FF:000003">
    <property type="entry name" value="Peptide deformylase"/>
    <property type="match status" value="1"/>
</dbReference>
<dbReference type="STRING" id="1312852.EG19_06730"/>
<comment type="catalytic activity">
    <reaction evidence="5">
        <text>N-terminal N-formyl-L-methionyl-[peptide] + H2O = N-terminal L-methionyl-[peptide] + formate</text>
        <dbReference type="Rhea" id="RHEA:24420"/>
        <dbReference type="Rhea" id="RHEA-COMP:10639"/>
        <dbReference type="Rhea" id="RHEA-COMP:10640"/>
        <dbReference type="ChEBI" id="CHEBI:15377"/>
        <dbReference type="ChEBI" id="CHEBI:15740"/>
        <dbReference type="ChEBI" id="CHEBI:49298"/>
        <dbReference type="ChEBI" id="CHEBI:64731"/>
        <dbReference type="EC" id="3.5.1.88"/>
    </reaction>
</comment>
<dbReference type="PRINTS" id="PR01576">
    <property type="entry name" value="PDEFORMYLASE"/>
</dbReference>
<dbReference type="AlphaFoldDB" id="A0A062XYR7"/>
<dbReference type="Proteomes" id="UP000027284">
    <property type="component" value="Unassembled WGS sequence"/>
</dbReference>
<dbReference type="InterPro" id="IPR036821">
    <property type="entry name" value="Peptide_deformylase_sf"/>
</dbReference>
<keyword evidence="4 5" id="KW-0648">Protein biosynthesis</keyword>
<dbReference type="GO" id="GO:0046872">
    <property type="term" value="F:metal ion binding"/>
    <property type="evidence" value="ECO:0007669"/>
    <property type="project" value="UniProtKB-KW"/>
</dbReference>
<feature type="binding site" evidence="5">
    <location>
        <position position="96"/>
    </location>
    <ligand>
        <name>Fe cation</name>
        <dbReference type="ChEBI" id="CHEBI:24875"/>
    </ligand>
</feature>
<sequence>MREVVRLGHPVLRERAQEVPPERFGTRKLRELALDLVRTMHAASGVGLAAPQIAVGWRVFAYYVPADYGEDVPPRVLVNPVLTPLDQRQEEDWEGCLSIPGLRGLVPRYLRVGVKAQNLEGEVVEFEASGFHARVIQHEYDHLDGVVFLDRMRSLASLSFESEWERFAQKSET</sequence>
<evidence type="ECO:0000256" key="1">
    <source>
        <dbReference type="ARBA" id="ARBA00010759"/>
    </source>
</evidence>
<protein>
    <recommendedName>
        <fullName evidence="5">Peptide deformylase</fullName>
        <shortName evidence="5">PDF</shortName>
        <ecNumber evidence="5">3.5.1.88</ecNumber>
    </recommendedName>
    <alternativeName>
        <fullName evidence="5">Polypeptide deformylase</fullName>
    </alternativeName>
</protein>
<dbReference type="Pfam" id="PF01327">
    <property type="entry name" value="Pep_deformylase"/>
    <property type="match status" value="1"/>
</dbReference>
<accession>A0A062XYR7</accession>
<reference evidence="6 7" key="1">
    <citation type="submission" date="2014-04" db="EMBL/GenBank/DDBJ databases">
        <title>The Genome Sequence of Thermoanaerobaculum aquaticum MP-01, The First Cultivated Group 23 Acidobacterium.</title>
        <authorList>
            <person name="Stamps B.W."/>
            <person name="Losey N.A."/>
            <person name="Lawson P.A."/>
            <person name="Stevenson B.S."/>
        </authorList>
    </citation>
    <scope>NUCLEOTIDE SEQUENCE [LARGE SCALE GENOMIC DNA]</scope>
    <source>
        <strain evidence="6 7">MP-01</strain>
    </source>
</reference>
<dbReference type="Gene3D" id="3.90.45.10">
    <property type="entry name" value="Peptide deformylase"/>
    <property type="match status" value="1"/>
</dbReference>
<dbReference type="GO" id="GO:0006412">
    <property type="term" value="P:translation"/>
    <property type="evidence" value="ECO:0007669"/>
    <property type="project" value="UniProtKB-UniRule"/>
</dbReference>
<dbReference type="CDD" id="cd00487">
    <property type="entry name" value="Pep_deformylase"/>
    <property type="match status" value="1"/>
</dbReference>
<evidence type="ECO:0000256" key="5">
    <source>
        <dbReference type="HAMAP-Rule" id="MF_00163"/>
    </source>
</evidence>